<comment type="caution">
    <text evidence="1">The sequence shown here is derived from an EMBL/GenBank/DDBJ whole genome shotgun (WGS) entry which is preliminary data.</text>
</comment>
<dbReference type="Proteomes" id="UP001498398">
    <property type="component" value="Unassembled WGS sequence"/>
</dbReference>
<accession>A0ABR1J883</accession>
<reference evidence="1 2" key="1">
    <citation type="submission" date="2024-01" db="EMBL/GenBank/DDBJ databases">
        <title>A draft genome for the cacao thread blight pathogen Marasmiellus scandens.</title>
        <authorList>
            <person name="Baruah I.K."/>
            <person name="Leung J."/>
            <person name="Bukari Y."/>
            <person name="Amoako-Attah I."/>
            <person name="Meinhardt L.W."/>
            <person name="Bailey B.A."/>
            <person name="Cohen S.P."/>
        </authorList>
    </citation>
    <scope>NUCLEOTIDE SEQUENCE [LARGE SCALE GENOMIC DNA]</scope>
    <source>
        <strain evidence="1 2">GH-19</strain>
    </source>
</reference>
<evidence type="ECO:0000313" key="2">
    <source>
        <dbReference type="Proteomes" id="UP001498398"/>
    </source>
</evidence>
<protein>
    <submittedName>
        <fullName evidence="1">Uncharacterized protein</fullName>
    </submittedName>
</protein>
<gene>
    <name evidence="1" type="ORF">VKT23_012597</name>
</gene>
<name>A0ABR1J883_9AGAR</name>
<dbReference type="EMBL" id="JBANRG010000031">
    <property type="protein sequence ID" value="KAK7451257.1"/>
    <property type="molecule type" value="Genomic_DNA"/>
</dbReference>
<proteinExistence type="predicted"/>
<organism evidence="1 2">
    <name type="scientific">Marasmiellus scandens</name>
    <dbReference type="NCBI Taxonomy" id="2682957"/>
    <lineage>
        <taxon>Eukaryota</taxon>
        <taxon>Fungi</taxon>
        <taxon>Dikarya</taxon>
        <taxon>Basidiomycota</taxon>
        <taxon>Agaricomycotina</taxon>
        <taxon>Agaricomycetes</taxon>
        <taxon>Agaricomycetidae</taxon>
        <taxon>Agaricales</taxon>
        <taxon>Marasmiineae</taxon>
        <taxon>Omphalotaceae</taxon>
        <taxon>Marasmiellus</taxon>
    </lineage>
</organism>
<keyword evidence="2" id="KW-1185">Reference proteome</keyword>
<evidence type="ECO:0000313" key="1">
    <source>
        <dbReference type="EMBL" id="KAK7451257.1"/>
    </source>
</evidence>
<sequence>MTLLKTDEWGPCTRVIGDKKCMVIQLSDIDGGDHDQALRRFYIHSFRPEYSDRGFMRIRFDIVHKDHSPVVCVDPGLRFAHKKFISRTGEVNVDILNQLVSKPIHRVPSAIDLLHRKVFEQVRMVSATWDPSPNTAAAMITHLPFTYRLLGMGSTFRFSSFTRHGVPWASVLVQAQHHVPDYSDIVSMLLLEHHWGQVLASHFIDIIFGRPDQIHDKSFLWDFKGADGENLNCVLIGRLLGMVDCFTDVGCGWGSYATYQLGVRQSDHGSLRNIFWNQVTSLDTYIVEDEDVYCKYGMRSDHKPTWHQELNHSAPVVHRWTNRKRAMYAPLSDDDRVFLLLARDCQIGRGKRRTEISEFATPPVNLTSANAPVEWRDACRTGGHVPFKGSLTVDDFVVARVQLRKVEKVFQRDVIDYDQWFFSLIASDLLVFDSALI</sequence>